<sequence>MVFIPAISLGRVASRRNAHLHRLHHRPQMKENPSLEISNSARHGNFAGLHREIESRPVFFLVDRRIRGGETPIARFPPEAQHSKMPIPAFMGTPCAHHTHEVIRSCICSPYSHN</sequence>
<gene>
    <name evidence="1" type="ORF">BofuT4_P048830.1</name>
</gene>
<dbReference type="EMBL" id="FQ790278">
    <property type="protein sequence ID" value="CCD45865.1"/>
    <property type="molecule type" value="Genomic_DNA"/>
</dbReference>
<proteinExistence type="predicted"/>
<organism evidence="1 2">
    <name type="scientific">Botryotinia fuckeliana (strain T4)</name>
    <name type="common">Noble rot fungus</name>
    <name type="synonym">Botrytis cinerea</name>
    <dbReference type="NCBI Taxonomy" id="999810"/>
    <lineage>
        <taxon>Eukaryota</taxon>
        <taxon>Fungi</taxon>
        <taxon>Dikarya</taxon>
        <taxon>Ascomycota</taxon>
        <taxon>Pezizomycotina</taxon>
        <taxon>Leotiomycetes</taxon>
        <taxon>Helotiales</taxon>
        <taxon>Sclerotiniaceae</taxon>
        <taxon>Botrytis</taxon>
    </lineage>
</organism>
<evidence type="ECO:0000313" key="1">
    <source>
        <dbReference type="EMBL" id="CCD45865.1"/>
    </source>
</evidence>
<dbReference type="AlphaFoldDB" id="G2XZH8"/>
<name>G2XZH8_BOTF4</name>
<dbReference type="Proteomes" id="UP000008177">
    <property type="component" value="Unplaced contigs"/>
</dbReference>
<dbReference type="InParanoid" id="G2XZH8"/>
<dbReference type="HOGENOM" id="CLU_2120725_0_0_1"/>
<protein>
    <submittedName>
        <fullName evidence="1">Uncharacterized protein</fullName>
    </submittedName>
</protein>
<reference evidence="2" key="1">
    <citation type="journal article" date="2011" name="PLoS Genet.">
        <title>Genomic analysis of the necrotrophic fungal pathogens Sclerotinia sclerotiorum and Botrytis cinerea.</title>
        <authorList>
            <person name="Amselem J."/>
            <person name="Cuomo C.A."/>
            <person name="van Kan J.A."/>
            <person name="Viaud M."/>
            <person name="Benito E.P."/>
            <person name="Couloux A."/>
            <person name="Coutinho P.M."/>
            <person name="de Vries R.P."/>
            <person name="Dyer P.S."/>
            <person name="Fillinger S."/>
            <person name="Fournier E."/>
            <person name="Gout L."/>
            <person name="Hahn M."/>
            <person name="Kohn L."/>
            <person name="Lapalu N."/>
            <person name="Plummer K.M."/>
            <person name="Pradier J.M."/>
            <person name="Quevillon E."/>
            <person name="Sharon A."/>
            <person name="Simon A."/>
            <person name="ten Have A."/>
            <person name="Tudzynski B."/>
            <person name="Tudzynski P."/>
            <person name="Wincker P."/>
            <person name="Andrew M."/>
            <person name="Anthouard V."/>
            <person name="Beever R.E."/>
            <person name="Beffa R."/>
            <person name="Benoit I."/>
            <person name="Bouzid O."/>
            <person name="Brault B."/>
            <person name="Chen Z."/>
            <person name="Choquer M."/>
            <person name="Collemare J."/>
            <person name="Cotton P."/>
            <person name="Danchin E.G."/>
            <person name="Da Silva C."/>
            <person name="Gautier A."/>
            <person name="Giraud C."/>
            <person name="Giraud T."/>
            <person name="Gonzalez C."/>
            <person name="Grossetete S."/>
            <person name="Guldener U."/>
            <person name="Henrissat B."/>
            <person name="Howlett B.J."/>
            <person name="Kodira C."/>
            <person name="Kretschmer M."/>
            <person name="Lappartient A."/>
            <person name="Leroch M."/>
            <person name="Levis C."/>
            <person name="Mauceli E."/>
            <person name="Neuveglise C."/>
            <person name="Oeser B."/>
            <person name="Pearson M."/>
            <person name="Poulain J."/>
            <person name="Poussereau N."/>
            <person name="Quesneville H."/>
            <person name="Rascle C."/>
            <person name="Schumacher J."/>
            <person name="Segurens B."/>
            <person name="Sexton A."/>
            <person name="Silva E."/>
            <person name="Sirven C."/>
            <person name="Soanes D.M."/>
            <person name="Talbot N.J."/>
            <person name="Templeton M."/>
            <person name="Yandava C."/>
            <person name="Yarden O."/>
            <person name="Zeng Q."/>
            <person name="Rollins J.A."/>
            <person name="Lebrun M.H."/>
            <person name="Dickman M."/>
        </authorList>
    </citation>
    <scope>NUCLEOTIDE SEQUENCE [LARGE SCALE GENOMIC DNA]</scope>
    <source>
        <strain evidence="2">T4</strain>
    </source>
</reference>
<accession>G2XZH8</accession>
<evidence type="ECO:0000313" key="2">
    <source>
        <dbReference type="Proteomes" id="UP000008177"/>
    </source>
</evidence>